<proteinExistence type="predicted"/>
<reference evidence="2 3" key="1">
    <citation type="submission" date="2023-09" db="EMBL/GenBank/DDBJ databases">
        <title>Pyrofollis japonicus gen. nov. sp. nov., a novel member of the family Pyrodictiaceae isolated from the Iheya North hydrothermal field.</title>
        <authorList>
            <person name="Miyazaki U."/>
            <person name="Sanari M."/>
            <person name="Tame A."/>
            <person name="Kitajima M."/>
            <person name="Okamoto A."/>
            <person name="Sawayama S."/>
            <person name="Miyazaki J."/>
            <person name="Takai K."/>
            <person name="Nakagawa S."/>
        </authorList>
    </citation>
    <scope>NUCLEOTIDE SEQUENCE [LARGE SCALE GENOMIC DNA]</scope>
    <source>
        <strain evidence="2 3">AV2</strain>
    </source>
</reference>
<evidence type="ECO:0000313" key="3">
    <source>
        <dbReference type="Proteomes" id="UP001341135"/>
    </source>
</evidence>
<dbReference type="InterPro" id="IPR027417">
    <property type="entry name" value="P-loop_NTPase"/>
</dbReference>
<feature type="domain" description="ATPase AAA-type core" evidence="1">
    <location>
        <begin position="200"/>
        <end position="269"/>
    </location>
</feature>
<dbReference type="Pfam" id="PF13304">
    <property type="entry name" value="AAA_21"/>
    <property type="match status" value="1"/>
</dbReference>
<evidence type="ECO:0000259" key="1">
    <source>
        <dbReference type="Pfam" id="PF13304"/>
    </source>
</evidence>
<name>A0ABM8IU33_9CREN</name>
<protein>
    <recommendedName>
        <fullName evidence="1">ATPase AAA-type core domain-containing protein</fullName>
    </recommendedName>
</protein>
<dbReference type="SUPFAM" id="SSF52540">
    <property type="entry name" value="P-loop containing nucleoside triphosphate hydrolases"/>
    <property type="match status" value="1"/>
</dbReference>
<dbReference type="PANTHER" id="PTHR43581">
    <property type="entry name" value="ATP/GTP PHOSPHATASE"/>
    <property type="match status" value="1"/>
</dbReference>
<organism evidence="2 3">
    <name type="scientific">Pyrodictium abyssi</name>
    <dbReference type="NCBI Taxonomy" id="54256"/>
    <lineage>
        <taxon>Archaea</taxon>
        <taxon>Thermoproteota</taxon>
        <taxon>Thermoprotei</taxon>
        <taxon>Desulfurococcales</taxon>
        <taxon>Pyrodictiaceae</taxon>
        <taxon>Pyrodictium</taxon>
    </lineage>
</organism>
<gene>
    <name evidence="2" type="ORF">PABY_06350</name>
</gene>
<dbReference type="InterPro" id="IPR003959">
    <property type="entry name" value="ATPase_AAA_core"/>
</dbReference>
<sequence>MELGAALNIVVGPNNAGKTSLLEAAATSLVLNYADVKLANYYLMVMYAARGSEKHSIASLVPPGAASARACVSLGGEEVCTEITRESRQESRGAQLVTVVEVELRATRRECSLTYTLEPAGIGVRADGRDCFSQELGVGVLTPGIIPYDFFDMVIGRLKREQESLEALTLEIAGRRFKVDLASDDWDQMAAYVVEDAGQERPRKVIFYSVGRGLQRGLQYLLLLSLADIILVDEIESAMHPELLEAIAARTAEAARRGKQFVITTQSLEAARMLAAALVTRDRAAWRSPARLLEESRRACTEPDSEDELERLLALVVLDRDGDSLRSMRLAGCEALSHIAGSRDVRLSYTLL</sequence>
<dbReference type="InterPro" id="IPR051396">
    <property type="entry name" value="Bact_Antivir_Def_Nuclease"/>
</dbReference>
<dbReference type="EMBL" id="AP028907">
    <property type="protein sequence ID" value="BES81068.1"/>
    <property type="molecule type" value="Genomic_DNA"/>
</dbReference>
<dbReference type="PANTHER" id="PTHR43581:SF4">
    <property type="entry name" value="ATP_GTP PHOSPHATASE"/>
    <property type="match status" value="1"/>
</dbReference>
<dbReference type="Proteomes" id="UP001341135">
    <property type="component" value="Chromosome"/>
</dbReference>
<evidence type="ECO:0000313" key="2">
    <source>
        <dbReference type="EMBL" id="BES81068.1"/>
    </source>
</evidence>
<dbReference type="Gene3D" id="3.40.50.300">
    <property type="entry name" value="P-loop containing nucleotide triphosphate hydrolases"/>
    <property type="match status" value="1"/>
</dbReference>
<accession>A0ABM8IU33</accession>
<keyword evidence="3" id="KW-1185">Reference proteome</keyword>